<dbReference type="Proteomes" id="UP001293593">
    <property type="component" value="Unassembled WGS sequence"/>
</dbReference>
<sequence length="68" mass="7655">MLSILGSEDKRSRDSLSRKLEIMPSSHPTEGQRTSPEFAKHVLIFEACEVSDALTSWLTDMNKKIPAH</sequence>
<evidence type="ECO:0000256" key="1">
    <source>
        <dbReference type="SAM" id="MobiDB-lite"/>
    </source>
</evidence>
<gene>
    <name evidence="2" type="ORF">QN277_018034</name>
</gene>
<keyword evidence="3" id="KW-1185">Reference proteome</keyword>
<feature type="region of interest" description="Disordered" evidence="1">
    <location>
        <begin position="1"/>
        <end position="35"/>
    </location>
</feature>
<accession>A0AAE1MNT1</accession>
<proteinExistence type="predicted"/>
<evidence type="ECO:0000313" key="2">
    <source>
        <dbReference type="EMBL" id="KAK4274867.1"/>
    </source>
</evidence>
<organism evidence="2 3">
    <name type="scientific">Acacia crassicarpa</name>
    <name type="common">northern wattle</name>
    <dbReference type="NCBI Taxonomy" id="499986"/>
    <lineage>
        <taxon>Eukaryota</taxon>
        <taxon>Viridiplantae</taxon>
        <taxon>Streptophyta</taxon>
        <taxon>Embryophyta</taxon>
        <taxon>Tracheophyta</taxon>
        <taxon>Spermatophyta</taxon>
        <taxon>Magnoliopsida</taxon>
        <taxon>eudicotyledons</taxon>
        <taxon>Gunneridae</taxon>
        <taxon>Pentapetalae</taxon>
        <taxon>rosids</taxon>
        <taxon>fabids</taxon>
        <taxon>Fabales</taxon>
        <taxon>Fabaceae</taxon>
        <taxon>Caesalpinioideae</taxon>
        <taxon>mimosoid clade</taxon>
        <taxon>Acacieae</taxon>
        <taxon>Acacia</taxon>
    </lineage>
</organism>
<comment type="caution">
    <text evidence="2">The sequence shown here is derived from an EMBL/GenBank/DDBJ whole genome shotgun (WGS) entry which is preliminary data.</text>
</comment>
<feature type="compositionally biased region" description="Polar residues" evidence="1">
    <location>
        <begin position="26"/>
        <end position="35"/>
    </location>
</feature>
<protein>
    <submittedName>
        <fullName evidence="2">Uncharacterized protein</fullName>
    </submittedName>
</protein>
<evidence type="ECO:0000313" key="3">
    <source>
        <dbReference type="Proteomes" id="UP001293593"/>
    </source>
</evidence>
<dbReference type="EMBL" id="JAWXYG010000004">
    <property type="protein sequence ID" value="KAK4274867.1"/>
    <property type="molecule type" value="Genomic_DNA"/>
</dbReference>
<reference evidence="2" key="1">
    <citation type="submission" date="2023-10" db="EMBL/GenBank/DDBJ databases">
        <title>Chromosome-level genome of the transformable northern wattle, Acacia crassicarpa.</title>
        <authorList>
            <person name="Massaro I."/>
            <person name="Sinha N.R."/>
            <person name="Poethig S."/>
            <person name="Leichty A.R."/>
        </authorList>
    </citation>
    <scope>NUCLEOTIDE SEQUENCE</scope>
    <source>
        <strain evidence="2">Acra3RX</strain>
        <tissue evidence="2">Leaf</tissue>
    </source>
</reference>
<dbReference type="AlphaFoldDB" id="A0AAE1MNT1"/>
<feature type="compositionally biased region" description="Basic and acidic residues" evidence="1">
    <location>
        <begin position="7"/>
        <end position="21"/>
    </location>
</feature>
<name>A0AAE1MNT1_9FABA</name>